<gene>
    <name evidence="1" type="ORF">EW146_g1000</name>
</gene>
<comment type="caution">
    <text evidence="1">The sequence shown here is derived from an EMBL/GenBank/DDBJ whole genome shotgun (WGS) entry which is preliminary data.</text>
</comment>
<sequence length="160" mass="18244">MDGTRGGWAMTMTMTMLMEGRKGRRYFCRFVRRGAHARPRAIAIRFSHLGGPQLEFCVWAFDMASFFLFLPFRGDWVCGGRWDARSELSRWVWVRCATLLSPDPPEANPPLRAPALPESGYTHVTVIDVADVCTVSTHLKIERRRRDDGTARATQAQQIQ</sequence>
<dbReference type="Proteomes" id="UP000310158">
    <property type="component" value="Unassembled WGS sequence"/>
</dbReference>
<name>A0A4S4M566_9AGAM</name>
<protein>
    <submittedName>
        <fullName evidence="1">Uncharacterized protein</fullName>
    </submittedName>
</protein>
<keyword evidence="2" id="KW-1185">Reference proteome</keyword>
<accession>A0A4S4M566</accession>
<reference evidence="1 2" key="1">
    <citation type="submission" date="2019-02" db="EMBL/GenBank/DDBJ databases">
        <title>Genome sequencing of the rare red list fungi Bondarzewia mesenterica.</title>
        <authorList>
            <person name="Buettner E."/>
            <person name="Kellner H."/>
        </authorList>
    </citation>
    <scope>NUCLEOTIDE SEQUENCE [LARGE SCALE GENOMIC DNA]</scope>
    <source>
        <strain evidence="1 2">DSM 108281</strain>
    </source>
</reference>
<dbReference type="EMBL" id="SGPL01000024">
    <property type="protein sequence ID" value="THH20322.1"/>
    <property type="molecule type" value="Genomic_DNA"/>
</dbReference>
<evidence type="ECO:0000313" key="1">
    <source>
        <dbReference type="EMBL" id="THH20322.1"/>
    </source>
</evidence>
<proteinExistence type="predicted"/>
<dbReference type="AlphaFoldDB" id="A0A4S4M566"/>
<evidence type="ECO:0000313" key="2">
    <source>
        <dbReference type="Proteomes" id="UP000310158"/>
    </source>
</evidence>
<organism evidence="1 2">
    <name type="scientific">Bondarzewia mesenterica</name>
    <dbReference type="NCBI Taxonomy" id="1095465"/>
    <lineage>
        <taxon>Eukaryota</taxon>
        <taxon>Fungi</taxon>
        <taxon>Dikarya</taxon>
        <taxon>Basidiomycota</taxon>
        <taxon>Agaricomycotina</taxon>
        <taxon>Agaricomycetes</taxon>
        <taxon>Russulales</taxon>
        <taxon>Bondarzewiaceae</taxon>
        <taxon>Bondarzewia</taxon>
    </lineage>
</organism>